<dbReference type="Pfam" id="PF00057">
    <property type="entry name" value="Ldl_recept_a"/>
    <property type="match status" value="1"/>
</dbReference>
<dbReference type="SMART" id="SM00192">
    <property type="entry name" value="LDLa"/>
    <property type="match status" value="1"/>
</dbReference>
<dbReference type="SUPFAM" id="SSF57424">
    <property type="entry name" value="LDL receptor-like module"/>
    <property type="match status" value="1"/>
</dbReference>
<sequence length="968" mass="113154">MKSLQFILILFVNLQHFVLLVSAYNEDYTYDVPPPELVPRIIYNKLSLQDLQHQVMSNDGLILILKNFNKKNISATESFFYVSNDYGLTFSRFTPMVDEKPVFVKTKTLYISSDYGQNFDKITEGVESIKFFTDKPLIFIIHDNDMMQVRDMSNNNAIIFQIHAIQGRILYAPSSLIINFMNVKNVFYGLAKYEWNLMIYDFETRQSVAVVLPTLFHLKTLDQYDDLHGHYYIVATDLLENRCLFTSYDKGSYFVTVMCDLSKKTLNTCPVLIHPFLPGVIYANVRPELKLFHTYYSKNDGKMFGKMKIDYQNRACVNGLGDGQFHLPCVYKPYQFFMKEWIISLAGYYGHYQTDQIHFFITFNAGKIWKLVPFSNFPVRIMNEGGIILGLNQSTNKLIYSFDEGNTYYGLSIFDEDQFVIEVAIIGTAEKERAIFYGHDANRSTLLIAHVDFTKILKRTCIMEDYSPWILTRYHGSCYQGQEIIYLKKNMNSTCIDNQTDTEMISKSCPCYLEDFQCRFNYFFKDDYCILDRFSDFKTVNLKCEPEHRPVTPLNGFTKLARGVCSARVWDSNNAGKKAEVCVSNKYSNSMLFKSMKTLFRYELDYMGHHLPKFEPEYVPIPPDVNRTLPFFYDLLNDYIYSVSNYTISSYQKHRDEIYRTELYLLGFNISSLAIDHYMNLSLILDTNSNLFVLCLRTNYAKLLAQNVTDFEYSHNNLSVSLIKSGQICFYRFYSHIECSKTDLDVQKFVYFDDYHYYALHLKNQTLVIYEGSNISLISTQEAFVKVEQVETFGIIKYNLFFTKSAQLIRVDLRYPTRFDLVSDHDFSDLKFSIHVIYSENPYENFSNGCTFHCNPLIKTEDFCYCKEKEVPQKYVCDGQNSDCLKRYCTGFQCESSECLKNNVMCNRINDCRDRSDEKGCSKKCPDSHHLCEKDCIPKNILCSSAVYEYHGISYLDEVENKNRYRRT</sequence>
<reference evidence="7 8" key="1">
    <citation type="journal article" date="2014" name="Genome Biol. Evol.">
        <title>The genome of the myxosporean Thelohanellus kitauei shows adaptations to nutrient acquisition within its fish host.</title>
        <authorList>
            <person name="Yang Y."/>
            <person name="Xiong J."/>
            <person name="Zhou Z."/>
            <person name="Huo F."/>
            <person name="Miao W."/>
            <person name="Ran C."/>
            <person name="Liu Y."/>
            <person name="Zhang J."/>
            <person name="Feng J."/>
            <person name="Wang M."/>
            <person name="Wang M."/>
            <person name="Wang L."/>
            <person name="Yao B."/>
        </authorList>
    </citation>
    <scope>NUCLEOTIDE SEQUENCE [LARGE SCALE GENOMIC DNA]</scope>
    <source>
        <strain evidence="7">Wuqing</strain>
    </source>
</reference>
<dbReference type="EMBL" id="JWZT01005579">
    <property type="protein sequence ID" value="KII60501.1"/>
    <property type="molecule type" value="Genomic_DNA"/>
</dbReference>
<organism evidence="7 8">
    <name type="scientific">Thelohanellus kitauei</name>
    <name type="common">Myxosporean</name>
    <dbReference type="NCBI Taxonomy" id="669202"/>
    <lineage>
        <taxon>Eukaryota</taxon>
        <taxon>Metazoa</taxon>
        <taxon>Cnidaria</taxon>
        <taxon>Myxozoa</taxon>
        <taxon>Myxosporea</taxon>
        <taxon>Bivalvulida</taxon>
        <taxon>Platysporina</taxon>
        <taxon>Myxobolidae</taxon>
        <taxon>Thelohanellus</taxon>
    </lineage>
</organism>
<dbReference type="AlphaFoldDB" id="A0A0C2MFL1"/>
<keyword evidence="7" id="KW-0675">Receptor</keyword>
<name>A0A0C2MFL1_THEKT</name>
<dbReference type="OrthoDB" id="5956263at2759"/>
<evidence type="ECO:0000256" key="2">
    <source>
        <dbReference type="ARBA" id="ARBA00022475"/>
    </source>
</evidence>
<evidence type="ECO:0000259" key="6">
    <source>
        <dbReference type="SMART" id="SM00602"/>
    </source>
</evidence>
<keyword evidence="5" id="KW-0732">Signal</keyword>
<keyword evidence="3 4" id="KW-1015">Disulfide bond</keyword>
<keyword evidence="2" id="KW-1003">Cell membrane</keyword>
<feature type="signal peptide" evidence="5">
    <location>
        <begin position="1"/>
        <end position="23"/>
    </location>
</feature>
<dbReference type="SUPFAM" id="SSF110296">
    <property type="entry name" value="Oligoxyloglucan reducing end-specific cellobiohydrolase"/>
    <property type="match status" value="1"/>
</dbReference>
<dbReference type="CDD" id="cd00112">
    <property type="entry name" value="LDLa"/>
    <property type="match status" value="1"/>
</dbReference>
<evidence type="ECO:0000256" key="3">
    <source>
        <dbReference type="ARBA" id="ARBA00023157"/>
    </source>
</evidence>
<evidence type="ECO:0000313" key="7">
    <source>
        <dbReference type="EMBL" id="KII60501.1"/>
    </source>
</evidence>
<feature type="domain" description="VPS10" evidence="6">
    <location>
        <begin position="69"/>
        <end position="587"/>
    </location>
</feature>
<dbReference type="PROSITE" id="PS01209">
    <property type="entry name" value="LDLRA_1"/>
    <property type="match status" value="1"/>
</dbReference>
<accession>A0A0C2MFL1</accession>
<dbReference type="GO" id="GO:0006892">
    <property type="term" value="P:post-Golgi vesicle-mediated transport"/>
    <property type="evidence" value="ECO:0007669"/>
    <property type="project" value="TreeGrafter"/>
</dbReference>
<protein>
    <submittedName>
        <fullName evidence="7">VPS10 domain-containing receptor SorCS1</fullName>
    </submittedName>
</protein>
<dbReference type="PANTHER" id="PTHR12106">
    <property type="entry name" value="SORTILIN RELATED"/>
    <property type="match status" value="1"/>
</dbReference>
<comment type="caution">
    <text evidence="7">The sequence shown here is derived from an EMBL/GenBank/DDBJ whole genome shotgun (WGS) entry which is preliminary data.</text>
</comment>
<dbReference type="InterPro" id="IPR036055">
    <property type="entry name" value="LDL_receptor-like_sf"/>
</dbReference>
<comment type="subcellular location">
    <subcellularLocation>
        <location evidence="1">Cell membrane</location>
        <topology evidence="1">Single-pass membrane protein</topology>
    </subcellularLocation>
</comment>
<dbReference type="InterPro" id="IPR031777">
    <property type="entry name" value="Sortilin_C"/>
</dbReference>
<evidence type="ECO:0000313" key="8">
    <source>
        <dbReference type="Proteomes" id="UP000031668"/>
    </source>
</evidence>
<proteinExistence type="predicted"/>
<comment type="caution">
    <text evidence="4">Lacks conserved residue(s) required for the propagation of feature annotation.</text>
</comment>
<dbReference type="PANTHER" id="PTHR12106:SF27">
    <property type="entry name" value="SORTILIN-RELATED RECEPTOR"/>
    <property type="match status" value="1"/>
</dbReference>
<dbReference type="Proteomes" id="UP000031668">
    <property type="component" value="Unassembled WGS sequence"/>
</dbReference>
<dbReference type="InterPro" id="IPR006581">
    <property type="entry name" value="VPS10"/>
</dbReference>
<feature type="chain" id="PRO_5002168707" evidence="5">
    <location>
        <begin position="24"/>
        <end position="968"/>
    </location>
</feature>
<dbReference type="Gene3D" id="4.10.400.10">
    <property type="entry name" value="Low-density Lipoprotein Receptor"/>
    <property type="match status" value="1"/>
</dbReference>
<keyword evidence="2" id="KW-0472">Membrane</keyword>
<dbReference type="GO" id="GO:0005886">
    <property type="term" value="C:plasma membrane"/>
    <property type="evidence" value="ECO:0007669"/>
    <property type="project" value="UniProtKB-SubCell"/>
</dbReference>
<gene>
    <name evidence="7" type="ORF">RF11_05574</name>
</gene>
<dbReference type="SMART" id="SM00602">
    <property type="entry name" value="VPS10"/>
    <property type="match status" value="1"/>
</dbReference>
<dbReference type="GO" id="GO:0005794">
    <property type="term" value="C:Golgi apparatus"/>
    <property type="evidence" value="ECO:0007669"/>
    <property type="project" value="TreeGrafter"/>
</dbReference>
<evidence type="ECO:0000256" key="5">
    <source>
        <dbReference type="SAM" id="SignalP"/>
    </source>
</evidence>
<dbReference type="InterPro" id="IPR050310">
    <property type="entry name" value="VPS10-sortilin"/>
</dbReference>
<dbReference type="Pfam" id="PF15901">
    <property type="entry name" value="Sortilin_C"/>
    <property type="match status" value="1"/>
</dbReference>
<evidence type="ECO:0000256" key="1">
    <source>
        <dbReference type="ARBA" id="ARBA00004162"/>
    </source>
</evidence>
<evidence type="ECO:0000256" key="4">
    <source>
        <dbReference type="PROSITE-ProRule" id="PRU00124"/>
    </source>
</evidence>
<dbReference type="PROSITE" id="PS50068">
    <property type="entry name" value="LDLRA_2"/>
    <property type="match status" value="1"/>
</dbReference>
<dbReference type="InterPro" id="IPR002172">
    <property type="entry name" value="LDrepeatLR_classA_rpt"/>
</dbReference>
<dbReference type="InterPro" id="IPR023415">
    <property type="entry name" value="LDLR_class-A_CS"/>
</dbReference>
<feature type="disulfide bond" evidence="4">
    <location>
        <begin position="894"/>
        <end position="912"/>
    </location>
</feature>
<feature type="disulfide bond" evidence="4">
    <location>
        <begin position="906"/>
        <end position="921"/>
    </location>
</feature>
<keyword evidence="8" id="KW-1185">Reference proteome</keyword>